<dbReference type="STRING" id="262004.SAMN04489796_104105"/>
<evidence type="ECO:0000256" key="2">
    <source>
        <dbReference type="ARBA" id="ARBA00022475"/>
    </source>
</evidence>
<comment type="catalytic activity">
    <reaction evidence="10">
        <text>fluoride(in) = fluoride(out)</text>
        <dbReference type="Rhea" id="RHEA:76159"/>
        <dbReference type="ChEBI" id="CHEBI:17051"/>
    </reaction>
    <physiologicalReaction direction="left-to-right" evidence="10">
        <dbReference type="Rhea" id="RHEA:76160"/>
    </physiologicalReaction>
</comment>
<gene>
    <name evidence="11" type="primary">fluC</name>
    <name evidence="11" type="synonym">crcB</name>
    <name evidence="12" type="ORF">SAMN04489796_104105</name>
</gene>
<name>A0A1G8F0Y7_9FLAO</name>
<evidence type="ECO:0000256" key="8">
    <source>
        <dbReference type="ARBA" id="ARBA00023303"/>
    </source>
</evidence>
<keyword evidence="11" id="KW-0813">Transport</keyword>
<keyword evidence="4 11" id="KW-0812">Transmembrane</keyword>
<dbReference type="InterPro" id="IPR003691">
    <property type="entry name" value="FluC"/>
</dbReference>
<evidence type="ECO:0000256" key="7">
    <source>
        <dbReference type="ARBA" id="ARBA00023136"/>
    </source>
</evidence>
<keyword evidence="13" id="KW-1185">Reference proteome</keyword>
<feature type="transmembrane region" description="Helical" evidence="11">
    <location>
        <begin position="115"/>
        <end position="139"/>
    </location>
</feature>
<keyword evidence="8 11" id="KW-0407">Ion channel</keyword>
<evidence type="ECO:0000256" key="11">
    <source>
        <dbReference type="HAMAP-Rule" id="MF_00454"/>
    </source>
</evidence>
<dbReference type="GO" id="GO:0140114">
    <property type="term" value="P:cellular detoxification of fluoride"/>
    <property type="evidence" value="ECO:0007669"/>
    <property type="project" value="UniProtKB-UniRule"/>
</dbReference>
<comment type="subcellular location">
    <subcellularLocation>
        <location evidence="1 11">Cell membrane</location>
        <topology evidence="1 11">Multi-pass membrane protein</topology>
    </subcellularLocation>
</comment>
<keyword evidence="6 11" id="KW-0406">Ion transport</keyword>
<feature type="transmembrane region" description="Helical" evidence="11">
    <location>
        <begin position="50"/>
        <end position="73"/>
    </location>
</feature>
<feature type="transmembrane region" description="Helical" evidence="11">
    <location>
        <begin position="85"/>
        <end position="103"/>
    </location>
</feature>
<evidence type="ECO:0000256" key="9">
    <source>
        <dbReference type="ARBA" id="ARBA00035120"/>
    </source>
</evidence>
<dbReference type="AlphaFoldDB" id="A0A1G8F0Y7"/>
<evidence type="ECO:0000256" key="1">
    <source>
        <dbReference type="ARBA" id="ARBA00004651"/>
    </source>
</evidence>
<feature type="transmembrane region" description="Helical" evidence="11">
    <location>
        <begin position="23"/>
        <end position="44"/>
    </location>
</feature>
<evidence type="ECO:0000256" key="5">
    <source>
        <dbReference type="ARBA" id="ARBA00022989"/>
    </source>
</evidence>
<keyword evidence="2 11" id="KW-1003">Cell membrane</keyword>
<comment type="similarity">
    <text evidence="9 11">Belongs to the fluoride channel Fluc/FEX (TC 1.A.43) family.</text>
</comment>
<dbReference type="GO" id="GO:0046872">
    <property type="term" value="F:metal ion binding"/>
    <property type="evidence" value="ECO:0007669"/>
    <property type="project" value="UniProtKB-KW"/>
</dbReference>
<keyword evidence="11" id="KW-0915">Sodium</keyword>
<dbReference type="PANTHER" id="PTHR28259">
    <property type="entry name" value="FLUORIDE EXPORT PROTEIN 1-RELATED"/>
    <property type="match status" value="1"/>
</dbReference>
<dbReference type="HAMAP" id="MF_00454">
    <property type="entry name" value="FluC"/>
    <property type="match status" value="1"/>
</dbReference>
<proteinExistence type="inferred from homology"/>
<keyword evidence="3" id="KW-0997">Cell inner membrane</keyword>
<dbReference type="EMBL" id="FNCZ01000004">
    <property type="protein sequence ID" value="SDH75793.1"/>
    <property type="molecule type" value="Genomic_DNA"/>
</dbReference>
<keyword evidence="11" id="KW-0479">Metal-binding</keyword>
<evidence type="ECO:0000313" key="13">
    <source>
        <dbReference type="Proteomes" id="UP000199492"/>
    </source>
</evidence>
<accession>A0A1G8F0Y7</accession>
<dbReference type="Pfam" id="PF02537">
    <property type="entry name" value="CRCB"/>
    <property type="match status" value="1"/>
</dbReference>
<dbReference type="PANTHER" id="PTHR28259:SF1">
    <property type="entry name" value="FLUORIDE EXPORT PROTEIN 1-RELATED"/>
    <property type="match status" value="1"/>
</dbReference>
<reference evidence="13" key="1">
    <citation type="submission" date="2016-10" db="EMBL/GenBank/DDBJ databases">
        <authorList>
            <person name="Varghese N."/>
            <person name="Submissions S."/>
        </authorList>
    </citation>
    <scope>NUCLEOTIDE SEQUENCE [LARGE SCALE GENOMIC DNA]</scope>
    <source>
        <strain evidence="13">DSM 15363</strain>
    </source>
</reference>
<feature type="binding site" evidence="11">
    <location>
        <position position="93"/>
    </location>
    <ligand>
        <name>Na(+)</name>
        <dbReference type="ChEBI" id="CHEBI:29101"/>
        <note>structural</note>
    </ligand>
</feature>
<protein>
    <recommendedName>
        <fullName evidence="11">Fluoride-specific ion channel FluC</fullName>
    </recommendedName>
</protein>
<organism evidence="12 13">
    <name type="scientific">Winogradskyella thalassocola</name>
    <dbReference type="NCBI Taxonomy" id="262004"/>
    <lineage>
        <taxon>Bacteria</taxon>
        <taxon>Pseudomonadati</taxon>
        <taxon>Bacteroidota</taxon>
        <taxon>Flavobacteriia</taxon>
        <taxon>Flavobacteriales</taxon>
        <taxon>Flavobacteriaceae</taxon>
        <taxon>Winogradskyella</taxon>
    </lineage>
</organism>
<evidence type="ECO:0000313" key="12">
    <source>
        <dbReference type="EMBL" id="SDH75793.1"/>
    </source>
</evidence>
<keyword evidence="7 11" id="KW-0472">Membrane</keyword>
<dbReference type="GO" id="GO:0062054">
    <property type="term" value="F:fluoride channel activity"/>
    <property type="evidence" value="ECO:0007669"/>
    <property type="project" value="UniProtKB-UniRule"/>
</dbReference>
<sequence>MKIIYFEPTTTDYQLKTKQLKQLLLVFLGGGFGSVLRFIIGKWLNNSETGIPYGTFAANIIGSLLIGIILGLAAKNETLSQSQTLLLATGLCGGFTTFSTFAYENHVFLKSGDFTSFAIYTIASFVVGFLAVFLGMFLVK</sequence>
<feature type="binding site" evidence="11">
    <location>
        <position position="96"/>
    </location>
    <ligand>
        <name>Na(+)</name>
        <dbReference type="ChEBI" id="CHEBI:29101"/>
        <note>structural</note>
    </ligand>
</feature>
<evidence type="ECO:0000256" key="3">
    <source>
        <dbReference type="ARBA" id="ARBA00022519"/>
    </source>
</evidence>
<dbReference type="NCBIfam" id="TIGR00494">
    <property type="entry name" value="crcB"/>
    <property type="match status" value="1"/>
</dbReference>
<dbReference type="GO" id="GO:0005886">
    <property type="term" value="C:plasma membrane"/>
    <property type="evidence" value="ECO:0007669"/>
    <property type="project" value="UniProtKB-SubCell"/>
</dbReference>
<keyword evidence="5 11" id="KW-1133">Transmembrane helix</keyword>
<comment type="function">
    <text evidence="11">Fluoride-specific ion channel. Important for reducing fluoride concentration in the cell, thus reducing its toxicity.</text>
</comment>
<evidence type="ECO:0000256" key="10">
    <source>
        <dbReference type="ARBA" id="ARBA00035585"/>
    </source>
</evidence>
<evidence type="ECO:0000256" key="4">
    <source>
        <dbReference type="ARBA" id="ARBA00022692"/>
    </source>
</evidence>
<dbReference type="Proteomes" id="UP000199492">
    <property type="component" value="Unassembled WGS sequence"/>
</dbReference>
<comment type="activity regulation">
    <text evidence="11">Na(+) is not transported, but it plays an essential structural role and its presence is essential for fluoride channel function.</text>
</comment>
<evidence type="ECO:0000256" key="6">
    <source>
        <dbReference type="ARBA" id="ARBA00023065"/>
    </source>
</evidence>